<proteinExistence type="predicted"/>
<feature type="region of interest" description="Disordered" evidence="1">
    <location>
        <begin position="405"/>
        <end position="481"/>
    </location>
</feature>
<evidence type="ECO:0000259" key="2">
    <source>
        <dbReference type="Pfam" id="PF09429"/>
    </source>
</evidence>
<organism evidence="3 4">
    <name type="scientific">Perkinsus olseni</name>
    <name type="common">Perkinsus atlanticus</name>
    <dbReference type="NCBI Taxonomy" id="32597"/>
    <lineage>
        <taxon>Eukaryota</taxon>
        <taxon>Sar</taxon>
        <taxon>Alveolata</taxon>
        <taxon>Perkinsozoa</taxon>
        <taxon>Perkinsea</taxon>
        <taxon>Perkinsida</taxon>
        <taxon>Perkinsidae</taxon>
        <taxon>Perkinsus</taxon>
    </lineage>
</organism>
<evidence type="ECO:0000313" key="3">
    <source>
        <dbReference type="EMBL" id="KAF4753425.1"/>
    </source>
</evidence>
<feature type="region of interest" description="Disordered" evidence="1">
    <location>
        <begin position="135"/>
        <end position="367"/>
    </location>
</feature>
<feature type="compositionally biased region" description="Polar residues" evidence="1">
    <location>
        <begin position="406"/>
        <end position="415"/>
    </location>
</feature>
<name>A0A7J6U7R8_PEROL</name>
<feature type="compositionally biased region" description="Basic and acidic residues" evidence="1">
    <location>
        <begin position="357"/>
        <end position="367"/>
    </location>
</feature>
<dbReference type="InterPro" id="IPR019007">
    <property type="entry name" value="Wbp11/ELF5/Saf1_N"/>
</dbReference>
<feature type="compositionally biased region" description="Acidic residues" evidence="1">
    <location>
        <begin position="167"/>
        <end position="181"/>
    </location>
</feature>
<sequence>MGGKRERKARNPAEQQRRLEKRREKAKIKKNRLSALEGWVMKNSPSQVEDSIKSLQNMLKRARKEGRPDFEVSHKLSQLESAYERLKPKMVAMDKKRQEIEAAKATRQINADWADPASKARRKAKKEARYSVYYDERFNPFGIPPPGKQTLFRHKDATLHNYPPPDISDDEDDSSDDDDSEVDRVMRQVDDGRKKQRREGEEDQAPTKDVKITSSHVPPAAAAVGGGGGPPPLPPPPPPVVPPVPLPPAMLPPYGVPPPFVIPPPPPGLPLLNIPPPPPTLFAPPPGSSRQFPPQGGIMPPPPPPGSLPIPPPPPPPAPPLLLEQPHKPMPPGKGSNSSDPYERARQAAAAAAAKAAQERARKDEAAKKSAILERFAVEGGDSSKAGVVAEAKAVKPQLKLFVPSQVRSSTSKTTAAPPELITLDSDKVHIKKKPKQEVPPVGQQHPQGGGMKSSAAPPTGSLEDDFDRFMGEVNEMGVED</sequence>
<reference evidence="3 4" key="1">
    <citation type="submission" date="2020-04" db="EMBL/GenBank/DDBJ databases">
        <title>Perkinsus olseni comparative genomics.</title>
        <authorList>
            <person name="Bogema D.R."/>
        </authorList>
    </citation>
    <scope>NUCLEOTIDE SEQUENCE [LARGE SCALE GENOMIC DNA]</scope>
    <source>
        <strain evidence="3">ATCC PRA-205</strain>
    </source>
</reference>
<dbReference type="GO" id="GO:0006396">
    <property type="term" value="P:RNA processing"/>
    <property type="evidence" value="ECO:0007669"/>
    <property type="project" value="InterPro"/>
</dbReference>
<evidence type="ECO:0000313" key="4">
    <source>
        <dbReference type="Proteomes" id="UP000574390"/>
    </source>
</evidence>
<feature type="compositionally biased region" description="Pro residues" evidence="1">
    <location>
        <begin position="229"/>
        <end position="287"/>
    </location>
</feature>
<accession>A0A7J6U7R8</accession>
<feature type="compositionally biased region" description="Basic and acidic residues" evidence="1">
    <location>
        <begin position="9"/>
        <end position="23"/>
    </location>
</feature>
<dbReference type="PRINTS" id="PR01217">
    <property type="entry name" value="PRICHEXTENSN"/>
</dbReference>
<feature type="region of interest" description="Disordered" evidence="1">
    <location>
        <begin position="1"/>
        <end position="27"/>
    </location>
</feature>
<gene>
    <name evidence="3" type="ORF">FOZ62_020538</name>
</gene>
<dbReference type="Proteomes" id="UP000574390">
    <property type="component" value="Unassembled WGS sequence"/>
</dbReference>
<feature type="compositionally biased region" description="Low complexity" evidence="1">
    <location>
        <begin position="347"/>
        <end position="356"/>
    </location>
</feature>
<dbReference type="EMBL" id="JABANM010001945">
    <property type="protein sequence ID" value="KAF4753425.1"/>
    <property type="molecule type" value="Genomic_DNA"/>
</dbReference>
<dbReference type="Pfam" id="PF09429">
    <property type="entry name" value="Wbp11"/>
    <property type="match status" value="1"/>
</dbReference>
<feature type="domain" description="Wbp11/ELF5/Saf1 N-terminal" evidence="2">
    <location>
        <begin position="8"/>
        <end position="87"/>
    </location>
</feature>
<protein>
    <recommendedName>
        <fullName evidence="2">Wbp11/ELF5/Saf1 N-terminal domain-containing protein</fullName>
    </recommendedName>
</protein>
<feature type="compositionally biased region" description="Pro residues" evidence="1">
    <location>
        <begin position="299"/>
        <end position="320"/>
    </location>
</feature>
<evidence type="ECO:0000256" key="1">
    <source>
        <dbReference type="SAM" id="MobiDB-lite"/>
    </source>
</evidence>
<dbReference type="AlphaFoldDB" id="A0A7J6U7R8"/>
<comment type="caution">
    <text evidence="3">The sequence shown here is derived from an EMBL/GenBank/DDBJ whole genome shotgun (WGS) entry which is preliminary data.</text>
</comment>
<feature type="compositionally biased region" description="Basic and acidic residues" evidence="1">
    <location>
        <begin position="182"/>
        <end position="193"/>
    </location>
</feature>